<reference evidence="16" key="2">
    <citation type="submission" date="2025-09" db="UniProtKB">
        <authorList>
            <consortium name="Ensembl"/>
        </authorList>
    </citation>
    <scope>IDENTIFICATION</scope>
</reference>
<dbReference type="PANTHER" id="PTHR24131">
    <property type="entry name" value="APOPTOSIS-STIMULATING OF P53 PROTEIN"/>
    <property type="match status" value="1"/>
</dbReference>
<feature type="region of interest" description="Disordered" evidence="14">
    <location>
        <begin position="78"/>
        <end position="107"/>
    </location>
</feature>
<dbReference type="Gene3D" id="1.25.40.20">
    <property type="entry name" value="Ankyrin repeat-containing domain"/>
    <property type="match status" value="1"/>
</dbReference>
<evidence type="ECO:0000313" key="17">
    <source>
        <dbReference type="Proteomes" id="UP000472260"/>
    </source>
</evidence>
<keyword evidence="4" id="KW-0963">Cytoplasm</keyword>
<feature type="region of interest" description="Disordered" evidence="14">
    <location>
        <begin position="646"/>
        <end position="668"/>
    </location>
</feature>
<feature type="coiled-coil region" evidence="13">
    <location>
        <begin position="185"/>
        <end position="212"/>
    </location>
</feature>
<keyword evidence="6" id="KW-0053">Apoptosis</keyword>
<keyword evidence="5" id="KW-0597">Phosphoprotein</keyword>
<dbReference type="SMART" id="SM00248">
    <property type="entry name" value="ANK"/>
    <property type="match status" value="2"/>
</dbReference>
<dbReference type="Pfam" id="PF21801">
    <property type="entry name" value="ASPP2-like_RA"/>
    <property type="match status" value="1"/>
</dbReference>
<reference evidence="16" key="1">
    <citation type="submission" date="2025-08" db="UniProtKB">
        <authorList>
            <consortium name="Ensembl"/>
        </authorList>
    </citation>
    <scope>IDENTIFICATION</scope>
</reference>
<keyword evidence="3 12" id="KW-0728">SH3 domain</keyword>
<evidence type="ECO:0000256" key="2">
    <source>
        <dbReference type="ARBA" id="ARBA00004496"/>
    </source>
</evidence>
<evidence type="ECO:0000313" key="16">
    <source>
        <dbReference type="Ensembl" id="ENSSANP00000042645.1"/>
    </source>
</evidence>
<dbReference type="Gene3D" id="3.10.20.90">
    <property type="entry name" value="Phosphatidylinositol 3-kinase Catalytic Subunit, Chain A, domain 1"/>
    <property type="match status" value="1"/>
</dbReference>
<dbReference type="InterPro" id="IPR048942">
    <property type="entry name" value="ASPP2-like_RA"/>
</dbReference>
<dbReference type="FunFam" id="1.25.40.20:FF:000008">
    <property type="entry name" value="Apoptosis-stimulating of p53 protein 2 isoform 1"/>
    <property type="match status" value="1"/>
</dbReference>
<proteinExistence type="inferred from homology"/>
<dbReference type="FunFam" id="3.10.20.90:FF:000030">
    <property type="entry name" value="Apoptosis-stimulating of p53 protein 2 isoform 1"/>
    <property type="match status" value="1"/>
</dbReference>
<evidence type="ECO:0000256" key="3">
    <source>
        <dbReference type="ARBA" id="ARBA00022443"/>
    </source>
</evidence>
<feature type="compositionally biased region" description="Polar residues" evidence="14">
    <location>
        <begin position="337"/>
        <end position="366"/>
    </location>
</feature>
<keyword evidence="9" id="KW-0539">Nucleus</keyword>
<organism evidence="16 17">
    <name type="scientific">Sinocyclocheilus anshuiensis</name>
    <dbReference type="NCBI Taxonomy" id="1608454"/>
    <lineage>
        <taxon>Eukaryota</taxon>
        <taxon>Metazoa</taxon>
        <taxon>Chordata</taxon>
        <taxon>Craniata</taxon>
        <taxon>Vertebrata</taxon>
        <taxon>Euteleostomi</taxon>
        <taxon>Actinopterygii</taxon>
        <taxon>Neopterygii</taxon>
        <taxon>Teleostei</taxon>
        <taxon>Ostariophysi</taxon>
        <taxon>Cypriniformes</taxon>
        <taxon>Cyprinidae</taxon>
        <taxon>Cyprininae</taxon>
        <taxon>Sinocyclocheilus</taxon>
    </lineage>
</organism>
<evidence type="ECO:0000256" key="10">
    <source>
        <dbReference type="ARBA" id="ARBA00061212"/>
    </source>
</evidence>
<dbReference type="SUPFAM" id="SSF48403">
    <property type="entry name" value="Ankyrin repeat"/>
    <property type="match status" value="1"/>
</dbReference>
<feature type="compositionally biased region" description="Low complexity" evidence="14">
    <location>
        <begin position="419"/>
        <end position="430"/>
    </location>
</feature>
<keyword evidence="7" id="KW-0677">Repeat</keyword>
<dbReference type="SUPFAM" id="SSF54236">
    <property type="entry name" value="Ubiquitin-like"/>
    <property type="match status" value="1"/>
</dbReference>
<sequence>MILTVYLSDGEQALTEVPITPETTCRDVVEFCKEPGESGCHLAEVWHGNERAIPFDHMMYEHLQKWGPRKQEVKFYLRHEDSPTESRSQQSQEQPSRRGGSSSDMHNENGVSSYHILIKMCAFFSNLSIVVIPNASWGVEFPHGYFILCFSDYCNKIRCMRGQVDYSKVINGNLSAEIEHISGLFQEKQAELQAAVLRVDQLSQQLEDLRRGKLNGLQTLGGQVTGTAALELRKLYQELQIRNKLNQEQNSKLQQQKELLNKRNMEVTLMDKRINELRDRLYKRKAELNRVNGPPSPQLAPGNTGRVAAVGPYIQVPVPGRQEGYVVPPEPLKPQSLGVNTPANHARSKSANDTSWPTLNKSNTSVKPPDWKESGTDKTSKMASPAGTPGDKDSSKMGSAPPLSKPHPPPYGAHTSNHLLSSANSGSTSSLDRRKDVPLRPAPSLPTNPPPQPAWPRVPPAPTGSSSQQIQQRISVPPSPTFQHSPPFFPPGEKPDPPLAVAVRPFIPDKGSRPQSPRKGPATMNSSSIYHMYLQQAAPKNYPLNIKPTVKAVYGKPVLLPSSMPPSPLSFGGTGAFPALQGPGGDMLDVELDLDGQIMGVPEPPPPNVDHIPRPLSPTKLTPMVHSPMRYQSDAELETLRKKLANAPRPLKKRSSITEPEGPNGPNIQKLLYQRFNTLAGGMEGGMDGVSGGVTPFYQPSMATGEMLFDADNGNPPSETPIVPSGGAVAVDVVPQSDANDNEPPEQVAEALTPPAPEPAEDNNNNPAEPLAILPSPVAEASTPVENPSTPNDEGITPLHNGKRTNLKKPDSERTGHGLRVKFIPLALLLDSSLEGEFDLVQRIIYEVENPSTPNDEGITPLHNAVCAGHHHIVKFLLDFGVNVNAADSDGWTPLHCAASCNSVHLCKLLVESGAAIFATTISDVETAADKCEEMEEGYIQCSQFLYGVQEKLGVMNKGVVYALWEYEAQSADELSFQEGDAITVLRRKDDTETEWWWSKLNDKEGYVPRNLLGVGAHTGYSSRVCFKMSFIPVMQS</sequence>
<evidence type="ECO:0000256" key="12">
    <source>
        <dbReference type="PROSITE-ProRule" id="PRU00192"/>
    </source>
</evidence>
<evidence type="ECO:0000256" key="9">
    <source>
        <dbReference type="ARBA" id="ARBA00023242"/>
    </source>
</evidence>
<dbReference type="Ensembl" id="ENSSANT00000045381.1">
    <property type="protein sequence ID" value="ENSSANP00000042645.1"/>
    <property type="gene ID" value="ENSSANG00000021585.1"/>
</dbReference>
<feature type="region of interest" description="Disordered" evidence="14">
    <location>
        <begin position="736"/>
        <end position="813"/>
    </location>
</feature>
<dbReference type="InterPro" id="IPR002110">
    <property type="entry name" value="Ankyrin_rpt"/>
</dbReference>
<accession>A0A671N9G0</accession>
<evidence type="ECO:0000256" key="11">
    <source>
        <dbReference type="PROSITE-ProRule" id="PRU00023"/>
    </source>
</evidence>
<feature type="coiled-coil region" evidence="13">
    <location>
        <begin position="236"/>
        <end position="263"/>
    </location>
</feature>
<gene>
    <name evidence="16" type="primary">LOC107701454</name>
</gene>
<dbReference type="InterPro" id="IPR036028">
    <property type="entry name" value="SH3-like_dom_sf"/>
</dbReference>
<keyword evidence="8 11" id="KW-0040">ANK repeat</keyword>
<dbReference type="AlphaFoldDB" id="A0A671N9G0"/>
<dbReference type="Proteomes" id="UP000472260">
    <property type="component" value="Unassembled WGS sequence"/>
</dbReference>
<comment type="subcellular location">
    <subcellularLocation>
        <location evidence="2">Cytoplasm</location>
    </subcellularLocation>
    <subcellularLocation>
        <location evidence="1">Nucleus</location>
    </subcellularLocation>
</comment>
<feature type="compositionally biased region" description="Pro residues" evidence="14">
    <location>
        <begin position="440"/>
        <end position="462"/>
    </location>
</feature>
<evidence type="ECO:0000256" key="1">
    <source>
        <dbReference type="ARBA" id="ARBA00004123"/>
    </source>
</evidence>
<comment type="similarity">
    <text evidence="10">Belongs to the ASPP family.</text>
</comment>
<feature type="repeat" description="ANK" evidence="11">
    <location>
        <begin position="857"/>
        <end position="889"/>
    </location>
</feature>
<dbReference type="GO" id="GO:0005737">
    <property type="term" value="C:cytoplasm"/>
    <property type="evidence" value="ECO:0007669"/>
    <property type="project" value="UniProtKB-SubCell"/>
</dbReference>
<dbReference type="Pfam" id="PF12796">
    <property type="entry name" value="Ank_2"/>
    <property type="match status" value="1"/>
</dbReference>
<dbReference type="SMART" id="SM00326">
    <property type="entry name" value="SH3"/>
    <property type="match status" value="1"/>
</dbReference>
<evidence type="ECO:0000256" key="7">
    <source>
        <dbReference type="ARBA" id="ARBA00022737"/>
    </source>
</evidence>
<evidence type="ECO:0000256" key="5">
    <source>
        <dbReference type="ARBA" id="ARBA00022553"/>
    </source>
</evidence>
<evidence type="ECO:0000256" key="4">
    <source>
        <dbReference type="ARBA" id="ARBA00022490"/>
    </source>
</evidence>
<feature type="repeat" description="ANK" evidence="11">
    <location>
        <begin position="890"/>
        <end position="922"/>
    </location>
</feature>
<dbReference type="InterPro" id="IPR029071">
    <property type="entry name" value="Ubiquitin-like_domsf"/>
</dbReference>
<feature type="compositionally biased region" description="Basic and acidic residues" evidence="14">
    <location>
        <begin position="369"/>
        <end position="380"/>
    </location>
</feature>
<evidence type="ECO:0000256" key="8">
    <source>
        <dbReference type="ARBA" id="ARBA00023043"/>
    </source>
</evidence>
<dbReference type="PROSITE" id="PS50297">
    <property type="entry name" value="ANK_REP_REGION"/>
    <property type="match status" value="2"/>
</dbReference>
<feature type="domain" description="SH3" evidence="15">
    <location>
        <begin position="956"/>
        <end position="1018"/>
    </location>
</feature>
<dbReference type="PROSITE" id="PS50088">
    <property type="entry name" value="ANK_REPEAT"/>
    <property type="match status" value="2"/>
</dbReference>
<keyword evidence="17" id="KW-1185">Reference proteome</keyword>
<feature type="region of interest" description="Disordered" evidence="14">
    <location>
        <begin position="321"/>
        <end position="525"/>
    </location>
</feature>
<name>A0A671N9G0_9TELE</name>
<evidence type="ECO:0000259" key="15">
    <source>
        <dbReference type="PROSITE" id="PS50002"/>
    </source>
</evidence>
<feature type="compositionally biased region" description="Low complexity" evidence="14">
    <location>
        <begin position="465"/>
        <end position="475"/>
    </location>
</feature>
<dbReference type="PANTHER" id="PTHR24131:SF5">
    <property type="entry name" value="APOPTOSIS-STIMULATING OF P53 PROTEIN 1"/>
    <property type="match status" value="1"/>
</dbReference>
<keyword evidence="13" id="KW-0175">Coiled coil</keyword>
<evidence type="ECO:0000256" key="6">
    <source>
        <dbReference type="ARBA" id="ARBA00022703"/>
    </source>
</evidence>
<dbReference type="GO" id="GO:0006915">
    <property type="term" value="P:apoptotic process"/>
    <property type="evidence" value="ECO:0007669"/>
    <property type="project" value="UniProtKB-KW"/>
</dbReference>
<dbReference type="SUPFAM" id="SSF50044">
    <property type="entry name" value="SH3-domain"/>
    <property type="match status" value="1"/>
</dbReference>
<dbReference type="GO" id="GO:0042981">
    <property type="term" value="P:regulation of apoptotic process"/>
    <property type="evidence" value="ECO:0007669"/>
    <property type="project" value="InterPro"/>
</dbReference>
<dbReference type="GO" id="GO:0005634">
    <property type="term" value="C:nucleus"/>
    <property type="evidence" value="ECO:0007669"/>
    <property type="project" value="UniProtKB-SubCell"/>
</dbReference>
<dbReference type="InterPro" id="IPR001452">
    <property type="entry name" value="SH3_domain"/>
</dbReference>
<feature type="compositionally biased region" description="Low complexity" evidence="14">
    <location>
        <begin position="85"/>
        <end position="103"/>
    </location>
</feature>
<dbReference type="InterPro" id="IPR047163">
    <property type="entry name" value="ASPP1/2"/>
</dbReference>
<evidence type="ECO:0000256" key="13">
    <source>
        <dbReference type="SAM" id="Coils"/>
    </source>
</evidence>
<dbReference type="InterPro" id="IPR036770">
    <property type="entry name" value="Ankyrin_rpt-contain_sf"/>
</dbReference>
<evidence type="ECO:0000256" key="14">
    <source>
        <dbReference type="SAM" id="MobiDB-lite"/>
    </source>
</evidence>
<dbReference type="PROSITE" id="PS50002">
    <property type="entry name" value="SH3"/>
    <property type="match status" value="1"/>
</dbReference>
<protein>
    <submittedName>
        <fullName evidence="16">Apoptosis-stimulating of p53 protein 1-like</fullName>
    </submittedName>
</protein>
<dbReference type="GO" id="GO:0002039">
    <property type="term" value="F:p53 binding"/>
    <property type="evidence" value="ECO:0007669"/>
    <property type="project" value="InterPro"/>
</dbReference>
<dbReference type="Pfam" id="PF00018">
    <property type="entry name" value="SH3_1"/>
    <property type="match status" value="1"/>
</dbReference>